<comment type="caution">
    <text evidence="3">The sequence shown here is derived from an EMBL/GenBank/DDBJ whole genome shotgun (WGS) entry which is preliminary data.</text>
</comment>
<dbReference type="InterPro" id="IPR020904">
    <property type="entry name" value="Sc_DH/Rdtase_CS"/>
</dbReference>
<dbReference type="RefSeq" id="WP_149672198.1">
    <property type="nucleotide sequence ID" value="NZ_VTUZ01000016.1"/>
</dbReference>
<organism evidence="3 4">
    <name type="scientific">Paraburkholderia panacisoli</name>
    <dbReference type="NCBI Taxonomy" id="2603818"/>
    <lineage>
        <taxon>Bacteria</taxon>
        <taxon>Pseudomonadati</taxon>
        <taxon>Pseudomonadota</taxon>
        <taxon>Betaproteobacteria</taxon>
        <taxon>Burkholderiales</taxon>
        <taxon>Burkholderiaceae</taxon>
        <taxon>Paraburkholderia</taxon>
    </lineage>
</organism>
<dbReference type="PANTHER" id="PTHR24321:SF8">
    <property type="entry name" value="ESTRADIOL 17-BETA-DEHYDROGENASE 8-RELATED"/>
    <property type="match status" value="1"/>
</dbReference>
<dbReference type="PRINTS" id="PR00080">
    <property type="entry name" value="SDRFAMILY"/>
</dbReference>
<dbReference type="FunFam" id="3.40.50.720:FF:000084">
    <property type="entry name" value="Short-chain dehydrogenase reductase"/>
    <property type="match status" value="1"/>
</dbReference>
<sequence>MARLEGKVAIITGAASGQGAAEARLFVAEGAQVVIADIQEAGAQVAAELGEAAFFVKHDVADQGSWERVVAETLGRFGRLDILINNAAMFDPKPLMQTEPAELDKQYRVNQLGVFLGMRAVVEPMKSSGGGSIVNISSVSGLRALPGQFAYSSTKWAVRGMTGCAAVELASFGIRVNTVFPGLIDTPMLAGNSPETNAFYAKMVPLGRMAKPGEVAEAVAFLASDAASYMTGAEVAVDAGARL</sequence>
<evidence type="ECO:0000256" key="1">
    <source>
        <dbReference type="ARBA" id="ARBA00006484"/>
    </source>
</evidence>
<dbReference type="AlphaFoldDB" id="A0A5B0GXI3"/>
<dbReference type="InterPro" id="IPR036291">
    <property type="entry name" value="NAD(P)-bd_dom_sf"/>
</dbReference>
<gene>
    <name evidence="3" type="ORF">FVF58_23305</name>
</gene>
<evidence type="ECO:0000313" key="3">
    <source>
        <dbReference type="EMBL" id="KAA1007655.1"/>
    </source>
</evidence>
<dbReference type="Pfam" id="PF13561">
    <property type="entry name" value="adh_short_C2"/>
    <property type="match status" value="1"/>
</dbReference>
<accession>A0A5B0GXI3</accession>
<dbReference type="PANTHER" id="PTHR24321">
    <property type="entry name" value="DEHYDROGENASES, SHORT CHAIN"/>
    <property type="match status" value="1"/>
</dbReference>
<reference evidence="3 4" key="1">
    <citation type="submission" date="2019-08" db="EMBL/GenBank/DDBJ databases">
        <title>Paraburkholderia sp. DCY113.</title>
        <authorList>
            <person name="Kang J."/>
        </authorList>
    </citation>
    <scope>NUCLEOTIDE SEQUENCE [LARGE SCALE GENOMIC DNA]</scope>
    <source>
        <strain evidence="3 4">DCY113</strain>
    </source>
</reference>
<comment type="similarity">
    <text evidence="1">Belongs to the short-chain dehydrogenases/reductases (SDR) family.</text>
</comment>
<dbReference type="EC" id="1.1.1.47" evidence="3"/>
<dbReference type="NCBIfam" id="NF005559">
    <property type="entry name" value="PRK07231.1"/>
    <property type="match status" value="1"/>
</dbReference>
<dbReference type="PRINTS" id="PR00081">
    <property type="entry name" value="GDHRDH"/>
</dbReference>
<dbReference type="GO" id="GO:0047936">
    <property type="term" value="F:glucose 1-dehydrogenase [NAD(P)+] activity"/>
    <property type="evidence" value="ECO:0007669"/>
    <property type="project" value="UniProtKB-EC"/>
</dbReference>
<proteinExistence type="inferred from homology"/>
<dbReference type="Gene3D" id="3.40.50.720">
    <property type="entry name" value="NAD(P)-binding Rossmann-like Domain"/>
    <property type="match status" value="1"/>
</dbReference>
<evidence type="ECO:0000256" key="2">
    <source>
        <dbReference type="ARBA" id="ARBA00023002"/>
    </source>
</evidence>
<dbReference type="Proteomes" id="UP000325273">
    <property type="component" value="Unassembled WGS sequence"/>
</dbReference>
<dbReference type="EMBL" id="VTUZ01000016">
    <property type="protein sequence ID" value="KAA1007655.1"/>
    <property type="molecule type" value="Genomic_DNA"/>
</dbReference>
<evidence type="ECO:0000313" key="4">
    <source>
        <dbReference type="Proteomes" id="UP000325273"/>
    </source>
</evidence>
<dbReference type="PROSITE" id="PS00061">
    <property type="entry name" value="ADH_SHORT"/>
    <property type="match status" value="1"/>
</dbReference>
<name>A0A5B0GXI3_9BURK</name>
<protein>
    <submittedName>
        <fullName evidence="3">Glucose 1-dehydrogenase</fullName>
        <ecNumber evidence="3">1.1.1.47</ecNumber>
    </submittedName>
</protein>
<dbReference type="SUPFAM" id="SSF51735">
    <property type="entry name" value="NAD(P)-binding Rossmann-fold domains"/>
    <property type="match status" value="1"/>
</dbReference>
<keyword evidence="4" id="KW-1185">Reference proteome</keyword>
<dbReference type="InterPro" id="IPR002347">
    <property type="entry name" value="SDR_fam"/>
</dbReference>
<keyword evidence="2 3" id="KW-0560">Oxidoreductase</keyword>